<dbReference type="EMBL" id="JBHMCY010000034">
    <property type="protein sequence ID" value="MFB9464711.1"/>
    <property type="molecule type" value="Genomic_DNA"/>
</dbReference>
<evidence type="ECO:0000313" key="2">
    <source>
        <dbReference type="Proteomes" id="UP001589709"/>
    </source>
</evidence>
<evidence type="ECO:0000313" key="1">
    <source>
        <dbReference type="EMBL" id="MFB9464711.1"/>
    </source>
</evidence>
<reference evidence="1 2" key="1">
    <citation type="submission" date="2024-09" db="EMBL/GenBank/DDBJ databases">
        <authorList>
            <person name="Sun Q."/>
            <person name="Mori K."/>
        </authorList>
    </citation>
    <scope>NUCLEOTIDE SEQUENCE [LARGE SCALE GENOMIC DNA]</scope>
    <source>
        <strain evidence="1 2">JCM 6917</strain>
    </source>
</reference>
<accession>A0ABV5N349</accession>
<organism evidence="1 2">
    <name type="scientific">Streptomyces cinereospinus</name>
    <dbReference type="NCBI Taxonomy" id="285561"/>
    <lineage>
        <taxon>Bacteria</taxon>
        <taxon>Bacillati</taxon>
        <taxon>Actinomycetota</taxon>
        <taxon>Actinomycetes</taxon>
        <taxon>Kitasatosporales</taxon>
        <taxon>Streptomycetaceae</taxon>
        <taxon>Streptomyces</taxon>
    </lineage>
</organism>
<keyword evidence="2" id="KW-1185">Reference proteome</keyword>
<dbReference type="RefSeq" id="WP_381347560.1">
    <property type="nucleotide sequence ID" value="NZ_JBHMCY010000034.1"/>
</dbReference>
<gene>
    <name evidence="1" type="ORF">ACFF45_18855</name>
</gene>
<name>A0ABV5N349_9ACTN</name>
<dbReference type="Proteomes" id="UP001589709">
    <property type="component" value="Unassembled WGS sequence"/>
</dbReference>
<comment type="caution">
    <text evidence="1">The sequence shown here is derived from an EMBL/GenBank/DDBJ whole genome shotgun (WGS) entry which is preliminary data.</text>
</comment>
<proteinExistence type="predicted"/>
<protein>
    <submittedName>
        <fullName evidence="1">Uncharacterized protein</fullName>
    </submittedName>
</protein>
<sequence>MSPRACPLATADLFLVATPSALLALVAVVFLKETPLKTTSGVERLAEE</sequence>